<keyword evidence="4" id="KW-1185">Reference proteome</keyword>
<dbReference type="Proteomes" id="UP001500642">
    <property type="component" value="Unassembled WGS sequence"/>
</dbReference>
<keyword evidence="3" id="KW-0378">Hydrolase</keyword>
<feature type="transmembrane region" description="Helical" evidence="2">
    <location>
        <begin position="287"/>
        <end position="308"/>
    </location>
</feature>
<comment type="caution">
    <text evidence="3">The sequence shown here is derived from an EMBL/GenBank/DDBJ whole genome shotgun (WGS) entry which is preliminary data.</text>
</comment>
<keyword evidence="2" id="KW-1133">Transmembrane helix</keyword>
<dbReference type="GO" id="GO:0008237">
    <property type="term" value="F:metallopeptidase activity"/>
    <property type="evidence" value="ECO:0007669"/>
    <property type="project" value="UniProtKB-KW"/>
</dbReference>
<keyword evidence="2" id="KW-0472">Membrane</keyword>
<gene>
    <name evidence="3" type="ORF">GCM10023167_09370</name>
</gene>
<evidence type="ECO:0000313" key="3">
    <source>
        <dbReference type="EMBL" id="GAA4386448.1"/>
    </source>
</evidence>
<keyword evidence="2" id="KW-0812">Transmembrane</keyword>
<proteinExistence type="predicted"/>
<keyword evidence="3" id="KW-0645">Protease</keyword>
<feature type="compositionally biased region" description="Low complexity" evidence="1">
    <location>
        <begin position="1"/>
        <end position="30"/>
    </location>
</feature>
<evidence type="ECO:0000313" key="4">
    <source>
        <dbReference type="Proteomes" id="UP001500642"/>
    </source>
</evidence>
<dbReference type="PANTHER" id="PTHR36844">
    <property type="entry name" value="PROTEASE PRSW"/>
    <property type="match status" value="1"/>
</dbReference>
<protein>
    <submittedName>
        <fullName evidence="3">PrsW family intramembrane metalloprotease</fullName>
    </submittedName>
</protein>
<sequence length="461" mass="49784">MPHGAPHPQAQQPGGPYRPAPQHGAQQPAQRVYAQPRFSPTVTQEMRIRHQVQQRSGAPVDAPWAAQAARRLPQEDPTAGANIARIVAASIVGAILLLGMLAILIFGAFSFDGAGLLVIGLSAIPLVLIILMVLWFDRWKPQPKLLLLVCLLWGAVASVIMTLIASWFGLVALSIVGLDASGDIFGAVVMAPVIEEITKGVLLVVIVLAARKHFEGPLDGWVYGSLIGAGFAFTENILYLGSAYVENADAGLWQTFIVRCLMSPLLHSTFVACAGVSIGFAARRGAWWLTAIMWLPGLIAGMVLHAVWNGTATLTSALVATGAIHVFVSLGILFVLSALIAISWFVLGLVFRHNESTHTRQSLGDYANAGWLTHSEVDMLGTWKGRRAGKRWAGQYPNARDHMRTMIRLAANLAATRTRVLAGVGGETERKVELYLLEQFTMERSALMGAVNHRSHRPGRA</sequence>
<reference evidence="4" key="1">
    <citation type="journal article" date="2019" name="Int. J. Syst. Evol. Microbiol.">
        <title>The Global Catalogue of Microorganisms (GCM) 10K type strain sequencing project: providing services to taxonomists for standard genome sequencing and annotation.</title>
        <authorList>
            <consortium name="The Broad Institute Genomics Platform"/>
            <consortium name="The Broad Institute Genome Sequencing Center for Infectious Disease"/>
            <person name="Wu L."/>
            <person name="Ma J."/>
        </authorList>
    </citation>
    <scope>NUCLEOTIDE SEQUENCE [LARGE SCALE GENOMIC DNA]</scope>
    <source>
        <strain evidence="4">JCM 17808</strain>
    </source>
</reference>
<keyword evidence="3" id="KW-0482">Metalloprotease</keyword>
<name>A0ABP8J869_9MICO</name>
<evidence type="ECO:0000256" key="2">
    <source>
        <dbReference type="SAM" id="Phobius"/>
    </source>
</evidence>
<feature type="transmembrane region" description="Helical" evidence="2">
    <location>
        <begin position="256"/>
        <end position="280"/>
    </location>
</feature>
<feature type="transmembrane region" description="Helical" evidence="2">
    <location>
        <begin position="86"/>
        <end position="109"/>
    </location>
</feature>
<dbReference type="InterPro" id="IPR026898">
    <property type="entry name" value="PrsW"/>
</dbReference>
<feature type="transmembrane region" description="Helical" evidence="2">
    <location>
        <begin position="184"/>
        <end position="209"/>
    </location>
</feature>
<dbReference type="EMBL" id="BAABGL010000004">
    <property type="protein sequence ID" value="GAA4386448.1"/>
    <property type="molecule type" value="Genomic_DNA"/>
</dbReference>
<feature type="transmembrane region" description="Helical" evidence="2">
    <location>
        <begin position="328"/>
        <end position="351"/>
    </location>
</feature>
<organism evidence="3 4">
    <name type="scientific">Brevibacterium pityocampae</name>
    <dbReference type="NCBI Taxonomy" id="506594"/>
    <lineage>
        <taxon>Bacteria</taxon>
        <taxon>Bacillati</taxon>
        <taxon>Actinomycetota</taxon>
        <taxon>Actinomycetes</taxon>
        <taxon>Micrococcales</taxon>
        <taxon>Brevibacteriaceae</taxon>
        <taxon>Brevibacterium</taxon>
    </lineage>
</organism>
<evidence type="ECO:0000256" key="1">
    <source>
        <dbReference type="SAM" id="MobiDB-lite"/>
    </source>
</evidence>
<feature type="transmembrane region" description="Helical" evidence="2">
    <location>
        <begin position="115"/>
        <end position="136"/>
    </location>
</feature>
<dbReference type="PANTHER" id="PTHR36844:SF1">
    <property type="entry name" value="PROTEASE PRSW"/>
    <property type="match status" value="1"/>
</dbReference>
<feature type="transmembrane region" description="Helical" evidence="2">
    <location>
        <begin position="221"/>
        <end position="244"/>
    </location>
</feature>
<feature type="transmembrane region" description="Helical" evidence="2">
    <location>
        <begin position="145"/>
        <end position="178"/>
    </location>
</feature>
<dbReference type="Pfam" id="PF13367">
    <property type="entry name" value="PrsW-protease"/>
    <property type="match status" value="1"/>
</dbReference>
<accession>A0ABP8J869</accession>
<feature type="region of interest" description="Disordered" evidence="1">
    <location>
        <begin position="1"/>
        <end position="36"/>
    </location>
</feature>